<dbReference type="AlphaFoldDB" id="A0A919M7M2"/>
<dbReference type="RefSeq" id="WP_203741723.1">
    <property type="nucleotide sequence ID" value="NZ_BOMH01000027.1"/>
</dbReference>
<dbReference type="EMBL" id="BOMH01000027">
    <property type="protein sequence ID" value="GID65569.1"/>
    <property type="molecule type" value="Genomic_DNA"/>
</dbReference>
<keyword evidence="3" id="KW-1185">Reference proteome</keyword>
<comment type="caution">
    <text evidence="2">The sequence shown here is derived from an EMBL/GenBank/DDBJ whole genome shotgun (WGS) entry which is preliminary data.</text>
</comment>
<feature type="region of interest" description="Disordered" evidence="1">
    <location>
        <begin position="1"/>
        <end position="55"/>
    </location>
</feature>
<name>A0A919M7M2_9ACTN</name>
<dbReference type="Proteomes" id="UP000619479">
    <property type="component" value="Unassembled WGS sequence"/>
</dbReference>
<accession>A0A919M7M2</accession>
<evidence type="ECO:0000313" key="3">
    <source>
        <dbReference type="Proteomes" id="UP000619479"/>
    </source>
</evidence>
<sequence>MGVANEHAGRPAPAQIRNSRRRTPNGPPAGAHTIPATSAPAPGAIPIPRQRQRPDRVQRLRELAAAGTLAATAASAGPDRRAELTGAAYDVAWPIVYARVTRRFEQVRGHPVCATGVANLADECLDRFQDDVEAVVDDLLQHARQPVRQLEAWITRRLVAATVDGHRRRRGARGALQRPRVPGWIADGLGRDPWLTTLALEILTWVGISVTAGAEVWPVETWAHRRAIVTGDWAASTPAVVARDVDTVLAVMRRRPEWYESYVERPLGAKQPPVALDAGDTVTPLALNDPDDRVEAELLQLAADAVQAIEDRLGAGGSAENIVADVIRTVFGGTVAATLDRAPHTVAEPLGDVSRALTDMATMQRIVTTALSILGRPH</sequence>
<proteinExistence type="predicted"/>
<evidence type="ECO:0000313" key="2">
    <source>
        <dbReference type="EMBL" id="GID65569.1"/>
    </source>
</evidence>
<gene>
    <name evidence="2" type="ORF">Acy02nite_34500</name>
</gene>
<organism evidence="2 3">
    <name type="scientific">Actinoplanes cyaneus</name>
    <dbReference type="NCBI Taxonomy" id="52696"/>
    <lineage>
        <taxon>Bacteria</taxon>
        <taxon>Bacillati</taxon>
        <taxon>Actinomycetota</taxon>
        <taxon>Actinomycetes</taxon>
        <taxon>Micromonosporales</taxon>
        <taxon>Micromonosporaceae</taxon>
        <taxon>Actinoplanes</taxon>
    </lineage>
</organism>
<protein>
    <submittedName>
        <fullName evidence="2">Uncharacterized protein</fullName>
    </submittedName>
</protein>
<reference evidence="2" key="1">
    <citation type="submission" date="2021-01" db="EMBL/GenBank/DDBJ databases">
        <title>Whole genome shotgun sequence of Actinoplanes cyaneus NBRC 14990.</title>
        <authorList>
            <person name="Komaki H."/>
            <person name="Tamura T."/>
        </authorList>
    </citation>
    <scope>NUCLEOTIDE SEQUENCE</scope>
    <source>
        <strain evidence="2">NBRC 14990</strain>
    </source>
</reference>
<evidence type="ECO:0000256" key="1">
    <source>
        <dbReference type="SAM" id="MobiDB-lite"/>
    </source>
</evidence>